<evidence type="ECO:0000256" key="1">
    <source>
        <dbReference type="SAM" id="Coils"/>
    </source>
</evidence>
<evidence type="ECO:0000313" key="4">
    <source>
        <dbReference type="EMBL" id="TNJ32775.1"/>
    </source>
</evidence>
<dbReference type="InterPro" id="IPR025392">
    <property type="entry name" value="DUF4124"/>
</dbReference>
<protein>
    <submittedName>
        <fullName evidence="4">DUF4124 domain-containing protein</fullName>
    </submittedName>
</protein>
<accession>A0A5C4RPA5</accession>
<reference evidence="4 5" key="1">
    <citation type="submission" date="2019-03" db="EMBL/GenBank/DDBJ databases">
        <title>Arenimonas daejeonensis sp. nov., isolated from compost.</title>
        <authorList>
            <person name="Jeon C.O."/>
        </authorList>
    </citation>
    <scope>NUCLEOTIDE SEQUENCE [LARGE SCALE GENOMIC DNA]</scope>
    <source>
        <strain evidence="4 5">R29</strain>
    </source>
</reference>
<proteinExistence type="predicted"/>
<feature type="region of interest" description="Disordered" evidence="2">
    <location>
        <begin position="240"/>
        <end position="265"/>
    </location>
</feature>
<organism evidence="4 5">
    <name type="scientific">Arenimonas terrae</name>
    <dbReference type="NCBI Taxonomy" id="2546226"/>
    <lineage>
        <taxon>Bacteria</taxon>
        <taxon>Pseudomonadati</taxon>
        <taxon>Pseudomonadota</taxon>
        <taxon>Gammaproteobacteria</taxon>
        <taxon>Lysobacterales</taxon>
        <taxon>Lysobacteraceae</taxon>
        <taxon>Arenimonas</taxon>
    </lineage>
</organism>
<feature type="domain" description="DUF4124" evidence="3">
    <location>
        <begin position="60"/>
        <end position="87"/>
    </location>
</feature>
<dbReference type="AlphaFoldDB" id="A0A5C4RPA5"/>
<evidence type="ECO:0000259" key="3">
    <source>
        <dbReference type="Pfam" id="PF13511"/>
    </source>
</evidence>
<keyword evidence="1" id="KW-0175">Coiled coil</keyword>
<evidence type="ECO:0000256" key="2">
    <source>
        <dbReference type="SAM" id="MobiDB-lite"/>
    </source>
</evidence>
<dbReference type="OrthoDB" id="5966355at2"/>
<gene>
    <name evidence="4" type="ORF">E1B00_15380</name>
</gene>
<evidence type="ECO:0000313" key="5">
    <source>
        <dbReference type="Proteomes" id="UP000305760"/>
    </source>
</evidence>
<dbReference type="Proteomes" id="UP000305760">
    <property type="component" value="Unassembled WGS sequence"/>
</dbReference>
<sequence length="265" mass="28992">MPTNGRRSPRTRPRCWRIVRNMAARPTDRSHPVVRKLLSFAVISAVLAAGLAGAQDKPKKLYRWVDKDGKVQFSDTLPAEAVDQARTEINAKSGMATAQVERALTAEERVAKEKADAERALAEKDAEQARMTEEAMIASFQTEEDLKRSFQVRVELMQQTLDAIEAGIGSQRASLSALLGQAAEAELAGQPVMSKQTTTIQELHSEMVKQQQMLVLKQGELEHLDQELVRLIERFRELKAPRSGSAPAATPAEPAAETGADAPAG</sequence>
<dbReference type="Pfam" id="PF13511">
    <property type="entry name" value="DUF4124"/>
    <property type="match status" value="1"/>
</dbReference>
<comment type="caution">
    <text evidence="4">The sequence shown here is derived from an EMBL/GenBank/DDBJ whole genome shotgun (WGS) entry which is preliminary data.</text>
</comment>
<feature type="compositionally biased region" description="Low complexity" evidence="2">
    <location>
        <begin position="246"/>
        <end position="265"/>
    </location>
</feature>
<keyword evidence="5" id="KW-1185">Reference proteome</keyword>
<name>A0A5C4RPA5_9GAMM</name>
<feature type="coiled-coil region" evidence="1">
    <location>
        <begin position="103"/>
        <end position="134"/>
    </location>
</feature>
<dbReference type="EMBL" id="SMDR01000005">
    <property type="protein sequence ID" value="TNJ32775.1"/>
    <property type="molecule type" value="Genomic_DNA"/>
</dbReference>